<gene>
    <name evidence="23" type="ORF">ER308_06020</name>
</gene>
<evidence type="ECO:0000256" key="15">
    <source>
        <dbReference type="ARBA" id="ARBA00044930"/>
    </source>
</evidence>
<dbReference type="FunFam" id="3.40.50.720:FF:000062">
    <property type="entry name" value="Homoserine dehydrogenase"/>
    <property type="match status" value="1"/>
</dbReference>
<dbReference type="UniPathway" id="UPA00051">
    <property type="reaction ID" value="UER00465"/>
</dbReference>
<dbReference type="InterPro" id="IPR016204">
    <property type="entry name" value="HDH"/>
</dbReference>
<dbReference type="Gene3D" id="3.30.70.260">
    <property type="match status" value="1"/>
</dbReference>
<dbReference type="GO" id="GO:0009088">
    <property type="term" value="P:threonine biosynthetic process"/>
    <property type="evidence" value="ECO:0007669"/>
    <property type="project" value="UniProtKB-UniPathway"/>
</dbReference>
<dbReference type="FunFam" id="3.30.360.10:FF:000005">
    <property type="entry name" value="Homoserine dehydrogenase"/>
    <property type="match status" value="1"/>
</dbReference>
<organism evidence="23 24">
    <name type="scientific">Egibacter rhizosphaerae</name>
    <dbReference type="NCBI Taxonomy" id="1670831"/>
    <lineage>
        <taxon>Bacteria</taxon>
        <taxon>Bacillati</taxon>
        <taxon>Actinomycetota</taxon>
        <taxon>Nitriliruptoria</taxon>
        <taxon>Egibacterales</taxon>
        <taxon>Egibacteraceae</taxon>
        <taxon>Egibacter</taxon>
    </lineage>
</organism>
<dbReference type="SUPFAM" id="SSF51735">
    <property type="entry name" value="NAD(P)-binding Rossmann-fold domains"/>
    <property type="match status" value="1"/>
</dbReference>
<keyword evidence="7 20" id="KW-0028">Amino-acid biosynthesis</keyword>
<evidence type="ECO:0000256" key="8">
    <source>
        <dbReference type="ARBA" id="ARBA00022697"/>
    </source>
</evidence>
<evidence type="ECO:0000256" key="10">
    <source>
        <dbReference type="ARBA" id="ARBA00022857"/>
    </source>
</evidence>
<keyword evidence="10 19" id="KW-0521">NADP</keyword>
<reference evidence="23 24" key="1">
    <citation type="submission" date="2019-01" db="EMBL/GenBank/DDBJ databases">
        <title>Egibacter rhizosphaerae EGI 80759T.</title>
        <authorList>
            <person name="Chen D.-D."/>
            <person name="Tian Y."/>
            <person name="Jiao J.-Y."/>
            <person name="Zhang X.-T."/>
            <person name="Zhang Y.-G."/>
            <person name="Zhang Y."/>
            <person name="Xiao M."/>
            <person name="Shu W.-S."/>
            <person name="Li W.-J."/>
        </authorList>
    </citation>
    <scope>NUCLEOTIDE SEQUENCE [LARGE SCALE GENOMIC DNA]</scope>
    <source>
        <strain evidence="23 24">EGI 80759</strain>
    </source>
</reference>
<name>A0A411YD55_9ACTN</name>
<dbReference type="GO" id="GO:0046872">
    <property type="term" value="F:metal ion binding"/>
    <property type="evidence" value="ECO:0007669"/>
    <property type="project" value="UniProtKB-KW"/>
</dbReference>
<comment type="function">
    <text evidence="15">Catalyzes the conversion of L-aspartate-beta-semialdehyde (L-Asa) to L-homoserine (L-Hse), the third step in the biosynthesis of threonine and methionine from aspartate.</text>
</comment>
<feature type="domain" description="ACT" evidence="22">
    <location>
        <begin position="348"/>
        <end position="421"/>
    </location>
</feature>
<dbReference type="GO" id="GO:0050661">
    <property type="term" value="F:NADP binding"/>
    <property type="evidence" value="ECO:0007669"/>
    <property type="project" value="InterPro"/>
</dbReference>
<dbReference type="OrthoDB" id="9808167at2"/>
<evidence type="ECO:0000256" key="11">
    <source>
        <dbReference type="ARBA" id="ARBA00023002"/>
    </source>
</evidence>
<dbReference type="Pfam" id="PF01842">
    <property type="entry name" value="ACT"/>
    <property type="match status" value="1"/>
</dbReference>
<evidence type="ECO:0000256" key="18">
    <source>
        <dbReference type="PIRSR" id="PIRSR000098-1"/>
    </source>
</evidence>
<dbReference type="Gene3D" id="3.30.360.10">
    <property type="entry name" value="Dihydrodipicolinate Reductase, domain 2"/>
    <property type="match status" value="1"/>
</dbReference>
<keyword evidence="9" id="KW-0479">Metal-binding</keyword>
<comment type="cofactor">
    <cofactor evidence="1">
        <name>a metal cation</name>
        <dbReference type="ChEBI" id="CHEBI:25213"/>
    </cofactor>
</comment>
<evidence type="ECO:0000313" key="24">
    <source>
        <dbReference type="Proteomes" id="UP000291469"/>
    </source>
</evidence>
<dbReference type="Pfam" id="PF00742">
    <property type="entry name" value="Homoserine_dh"/>
    <property type="match status" value="1"/>
</dbReference>
<dbReference type="AlphaFoldDB" id="A0A411YD55"/>
<evidence type="ECO:0000259" key="22">
    <source>
        <dbReference type="PROSITE" id="PS51671"/>
    </source>
</evidence>
<accession>A0A411YD55</accession>
<dbReference type="PANTHER" id="PTHR43331">
    <property type="entry name" value="HOMOSERINE DEHYDROGENASE"/>
    <property type="match status" value="1"/>
</dbReference>
<dbReference type="PROSITE" id="PS51671">
    <property type="entry name" value="ACT"/>
    <property type="match status" value="1"/>
</dbReference>
<feature type="active site" description="Proton donor" evidence="18">
    <location>
        <position position="205"/>
    </location>
</feature>
<comment type="pathway">
    <text evidence="2 20">Amino-acid biosynthesis; L-threonine biosynthesis; L-threonine from L-aspartate: step 3/5.</text>
</comment>
<evidence type="ECO:0000256" key="1">
    <source>
        <dbReference type="ARBA" id="ARBA00001920"/>
    </source>
</evidence>
<evidence type="ECO:0000313" key="23">
    <source>
        <dbReference type="EMBL" id="QBI19139.1"/>
    </source>
</evidence>
<dbReference type="InterPro" id="IPR019811">
    <property type="entry name" value="HDH_CS"/>
</dbReference>
<evidence type="ECO:0000256" key="5">
    <source>
        <dbReference type="ARBA" id="ARBA00013213"/>
    </source>
</evidence>
<comment type="pathway">
    <text evidence="3 20">Amino-acid biosynthesis; L-methionine biosynthesis via de novo pathway; L-homoserine from L-aspartate: step 3/3.</text>
</comment>
<comment type="catalytic activity">
    <reaction evidence="16">
        <text>L-homoserine + NADP(+) = L-aspartate 4-semialdehyde + NADPH + H(+)</text>
        <dbReference type="Rhea" id="RHEA:15761"/>
        <dbReference type="ChEBI" id="CHEBI:15378"/>
        <dbReference type="ChEBI" id="CHEBI:57476"/>
        <dbReference type="ChEBI" id="CHEBI:57783"/>
        <dbReference type="ChEBI" id="CHEBI:58349"/>
        <dbReference type="ChEBI" id="CHEBI:537519"/>
        <dbReference type="EC" id="1.1.1.3"/>
    </reaction>
    <physiologicalReaction direction="right-to-left" evidence="16">
        <dbReference type="Rhea" id="RHEA:15763"/>
    </physiologicalReaction>
</comment>
<dbReference type="EC" id="1.1.1.3" evidence="5 20"/>
<feature type="binding site" evidence="19">
    <location>
        <begin position="11"/>
        <end position="18"/>
    </location>
    <ligand>
        <name>NADP(+)</name>
        <dbReference type="ChEBI" id="CHEBI:58349"/>
    </ligand>
</feature>
<keyword evidence="8 20" id="KW-0791">Threonine biosynthesis</keyword>
<dbReference type="RefSeq" id="WP_131154136.1">
    <property type="nucleotide sequence ID" value="NZ_CP036402.1"/>
</dbReference>
<dbReference type="InterPro" id="IPR005106">
    <property type="entry name" value="Asp/hSer_DH_NAD-bd"/>
</dbReference>
<evidence type="ECO:0000256" key="9">
    <source>
        <dbReference type="ARBA" id="ARBA00022723"/>
    </source>
</evidence>
<evidence type="ECO:0000256" key="20">
    <source>
        <dbReference type="RuleBase" id="RU000579"/>
    </source>
</evidence>
<evidence type="ECO:0000256" key="13">
    <source>
        <dbReference type="ARBA" id="ARBA00023053"/>
    </source>
</evidence>
<dbReference type="Gene3D" id="3.40.50.720">
    <property type="entry name" value="NAD(P)-binding Rossmann-like Domain"/>
    <property type="match status" value="1"/>
</dbReference>
<keyword evidence="12" id="KW-0520">NAD</keyword>
<evidence type="ECO:0000256" key="21">
    <source>
        <dbReference type="RuleBase" id="RU004171"/>
    </source>
</evidence>
<dbReference type="SUPFAM" id="SSF55021">
    <property type="entry name" value="ACT-like"/>
    <property type="match status" value="1"/>
</dbReference>
<evidence type="ECO:0000256" key="6">
    <source>
        <dbReference type="ARBA" id="ARBA00013376"/>
    </source>
</evidence>
<dbReference type="InterPro" id="IPR001342">
    <property type="entry name" value="HDH_cat"/>
</dbReference>
<dbReference type="PROSITE" id="PS01042">
    <property type="entry name" value="HOMOSER_DHGENASE"/>
    <property type="match status" value="1"/>
</dbReference>
<keyword evidence="24" id="KW-1185">Reference proteome</keyword>
<dbReference type="NCBIfam" id="NF004976">
    <property type="entry name" value="PRK06349.1"/>
    <property type="match status" value="1"/>
</dbReference>
<dbReference type="SUPFAM" id="SSF55347">
    <property type="entry name" value="Glyceraldehyde-3-phosphate dehydrogenase-like, C-terminal domain"/>
    <property type="match status" value="1"/>
</dbReference>
<evidence type="ECO:0000256" key="17">
    <source>
        <dbReference type="ARBA" id="ARBA00049031"/>
    </source>
</evidence>
<comment type="similarity">
    <text evidence="4 21">Belongs to the homoserine dehydrogenase family.</text>
</comment>
<dbReference type="GO" id="GO:0004412">
    <property type="term" value="F:homoserine dehydrogenase activity"/>
    <property type="evidence" value="ECO:0007669"/>
    <property type="project" value="UniProtKB-EC"/>
</dbReference>
<evidence type="ECO:0000256" key="12">
    <source>
        <dbReference type="ARBA" id="ARBA00023027"/>
    </source>
</evidence>
<feature type="binding site" evidence="19">
    <location>
        <position position="190"/>
    </location>
    <ligand>
        <name>L-homoserine</name>
        <dbReference type="ChEBI" id="CHEBI:57476"/>
    </ligand>
</feature>
<sequence>MNERPITVGLLGCGVVGSGVVQLLTEHAEAIATRVGAPVRLGPVAVRDPQRARDVDLEQLTDDPFAVIADPEVDVVVEVIGGIEPARTLVHRAIDSGRSVVTANKELIANHGPELKALAGEKGARLEYEAAVAGGIPIIKPLRESLAGDRIRRVLGILNGTTNFILTRMAEEQMSFQDALAEAQGLGYAEADPSADVDGHDAASKAAILASLAFDAEVLAEHVHREGIRAVTSTDIDHAARMGYAVKLLGIAEEVDGSINARVHPALVPRTHPLASVRESFNAVFTEGDASGELMFYGRGAGSLPTASAMLGDIVTAARALRAGERPNGQTVTTKPIRPFEEVDVQSYVLLDVADAPGVLAEVASTFGAHGVSIKSVWQEGRADHAQLLLITHRAREAALQATLTDLRGLGSVRDIASVMRVEGEEL</sequence>
<feature type="binding site" evidence="19">
    <location>
        <position position="105"/>
    </location>
    <ligand>
        <name>NADPH</name>
        <dbReference type="ChEBI" id="CHEBI:57783"/>
    </ligand>
</feature>
<dbReference type="PANTHER" id="PTHR43331:SF1">
    <property type="entry name" value="HOMOSERINE DEHYDROGENASE"/>
    <property type="match status" value="1"/>
</dbReference>
<dbReference type="Pfam" id="PF03447">
    <property type="entry name" value="NAD_binding_3"/>
    <property type="match status" value="1"/>
</dbReference>
<evidence type="ECO:0000256" key="19">
    <source>
        <dbReference type="PIRSR" id="PIRSR000098-2"/>
    </source>
</evidence>
<keyword evidence="13" id="KW-0915">Sodium</keyword>
<comment type="catalytic activity">
    <reaction evidence="17">
        <text>L-homoserine + NAD(+) = L-aspartate 4-semialdehyde + NADH + H(+)</text>
        <dbReference type="Rhea" id="RHEA:15757"/>
        <dbReference type="ChEBI" id="CHEBI:15378"/>
        <dbReference type="ChEBI" id="CHEBI:57476"/>
        <dbReference type="ChEBI" id="CHEBI:57540"/>
        <dbReference type="ChEBI" id="CHEBI:57945"/>
        <dbReference type="ChEBI" id="CHEBI:537519"/>
        <dbReference type="EC" id="1.1.1.3"/>
    </reaction>
    <physiologicalReaction direction="right-to-left" evidence="17">
        <dbReference type="Rhea" id="RHEA:15759"/>
    </physiologicalReaction>
</comment>
<evidence type="ECO:0000256" key="7">
    <source>
        <dbReference type="ARBA" id="ARBA00022605"/>
    </source>
</evidence>
<dbReference type="InterPro" id="IPR045865">
    <property type="entry name" value="ACT-like_dom_sf"/>
</dbReference>
<evidence type="ECO:0000256" key="2">
    <source>
        <dbReference type="ARBA" id="ARBA00005056"/>
    </source>
</evidence>
<evidence type="ECO:0000256" key="16">
    <source>
        <dbReference type="ARBA" id="ARBA00048841"/>
    </source>
</evidence>
<proteinExistence type="inferred from homology"/>
<dbReference type="EMBL" id="CP036402">
    <property type="protein sequence ID" value="QBI19139.1"/>
    <property type="molecule type" value="Genomic_DNA"/>
</dbReference>
<keyword evidence="14 20" id="KW-0486">Methionine biosynthesis</keyword>
<dbReference type="GO" id="GO:0009086">
    <property type="term" value="P:methionine biosynthetic process"/>
    <property type="evidence" value="ECO:0007669"/>
    <property type="project" value="UniProtKB-KW"/>
</dbReference>
<dbReference type="KEGG" id="erz:ER308_06020"/>
<dbReference type="Proteomes" id="UP000291469">
    <property type="component" value="Chromosome"/>
</dbReference>
<evidence type="ECO:0000256" key="3">
    <source>
        <dbReference type="ARBA" id="ARBA00005062"/>
    </source>
</evidence>
<dbReference type="InterPro" id="IPR002912">
    <property type="entry name" value="ACT_dom"/>
</dbReference>
<dbReference type="UniPathway" id="UPA00050">
    <property type="reaction ID" value="UER00063"/>
</dbReference>
<evidence type="ECO:0000256" key="14">
    <source>
        <dbReference type="ARBA" id="ARBA00023167"/>
    </source>
</evidence>
<dbReference type="CDD" id="cd04881">
    <property type="entry name" value="ACT_HSDH-Hom"/>
    <property type="match status" value="1"/>
</dbReference>
<dbReference type="PIRSF" id="PIRSF000098">
    <property type="entry name" value="Homoser_dehydrog"/>
    <property type="match status" value="1"/>
</dbReference>
<protein>
    <recommendedName>
        <fullName evidence="6 20">Homoserine dehydrogenase</fullName>
        <ecNumber evidence="5 20">1.1.1.3</ecNumber>
    </recommendedName>
</protein>
<evidence type="ECO:0000256" key="4">
    <source>
        <dbReference type="ARBA" id="ARBA00006753"/>
    </source>
</evidence>
<keyword evidence="11 20" id="KW-0560">Oxidoreductase</keyword>
<dbReference type="InterPro" id="IPR036291">
    <property type="entry name" value="NAD(P)-bd_dom_sf"/>
</dbReference>